<reference evidence="1 2" key="1">
    <citation type="submission" date="2018-06" db="EMBL/GenBank/DDBJ databases">
        <authorList>
            <consortium name="Pathogen Informatics"/>
            <person name="Doyle S."/>
        </authorList>
    </citation>
    <scope>NUCLEOTIDE SEQUENCE [LARGE SCALE GENOMIC DNA]</scope>
    <source>
        <strain evidence="1 2">NCTC7928</strain>
    </source>
</reference>
<proteinExistence type="predicted"/>
<dbReference type="Proteomes" id="UP000254877">
    <property type="component" value="Unassembled WGS sequence"/>
</dbReference>
<dbReference type="EMBL" id="UGAB01000002">
    <property type="protein sequence ID" value="STF46277.1"/>
    <property type="molecule type" value="Genomic_DNA"/>
</dbReference>
<evidence type="ECO:0000313" key="2">
    <source>
        <dbReference type="Proteomes" id="UP000254877"/>
    </source>
</evidence>
<organism evidence="1 2">
    <name type="scientific">Escherichia coli</name>
    <dbReference type="NCBI Taxonomy" id="562"/>
    <lineage>
        <taxon>Bacteria</taxon>
        <taxon>Pseudomonadati</taxon>
        <taxon>Pseudomonadota</taxon>
        <taxon>Gammaproteobacteria</taxon>
        <taxon>Enterobacterales</taxon>
        <taxon>Enterobacteriaceae</taxon>
        <taxon>Escherichia</taxon>
    </lineage>
</organism>
<sequence>MKVKFLHDHGYQSLKQVVGKVVNVVHSDDITCMINGADLIAAGADDHYINPAWSYTFSLGDFVGDKGRGLEIVED</sequence>
<dbReference type="RefSeq" id="WP_064773043.1">
    <property type="nucleotide sequence ID" value="NZ_BFLU01000005.1"/>
</dbReference>
<accession>A0A376LPZ5</accession>
<protein>
    <submittedName>
        <fullName evidence="1">Uncharacterized protein</fullName>
    </submittedName>
</protein>
<evidence type="ECO:0000313" key="1">
    <source>
        <dbReference type="EMBL" id="STF46277.1"/>
    </source>
</evidence>
<gene>
    <name evidence="1" type="ORF">NCTC7928_07079</name>
</gene>
<name>A0A376LPZ5_ECOLX</name>
<dbReference type="AlphaFoldDB" id="A0A376LPZ5"/>